<proteinExistence type="predicted"/>
<gene>
    <name evidence="3" type="ORF">FOPG_00677</name>
</gene>
<name>X0IWP1_FUSOX</name>
<accession>X0IWP1</accession>
<evidence type="ECO:0000256" key="2">
    <source>
        <dbReference type="SAM" id="Phobius"/>
    </source>
</evidence>
<evidence type="ECO:0000256" key="1">
    <source>
        <dbReference type="SAM" id="MobiDB-lite"/>
    </source>
</evidence>
<dbReference type="EMBL" id="JH658801">
    <property type="protein sequence ID" value="EXL88355.1"/>
    <property type="molecule type" value="Genomic_DNA"/>
</dbReference>
<dbReference type="OrthoDB" id="5091094at2759"/>
<keyword evidence="2" id="KW-1133">Transmembrane helix</keyword>
<feature type="compositionally biased region" description="Polar residues" evidence="1">
    <location>
        <begin position="153"/>
        <end position="183"/>
    </location>
</feature>
<keyword evidence="2" id="KW-0812">Transmembrane</keyword>
<feature type="transmembrane region" description="Helical" evidence="2">
    <location>
        <begin position="221"/>
        <end position="245"/>
    </location>
</feature>
<protein>
    <submittedName>
        <fullName evidence="3">Uncharacterized protein</fullName>
    </submittedName>
</protein>
<feature type="compositionally biased region" description="Low complexity" evidence="1">
    <location>
        <begin position="187"/>
        <end position="201"/>
    </location>
</feature>
<reference evidence="3" key="2">
    <citation type="submission" date="2012-05" db="EMBL/GenBank/DDBJ databases">
        <title>The Genome Annotation of Fusarium oxysporum PHW808.</title>
        <authorList>
            <consortium name="The Broad Institute Genomics Platform"/>
            <person name="Ma L.-J."/>
            <person name="Corby-Kistler H."/>
            <person name="Broz K."/>
            <person name="Gale L.R."/>
            <person name="Jonkers W."/>
            <person name="O'Donnell K."/>
            <person name="Ploetz R."/>
            <person name="Steinberg C."/>
            <person name="Schwartz D.C."/>
            <person name="VanEtten H."/>
            <person name="Zhou S."/>
            <person name="Young S.K."/>
            <person name="Zeng Q."/>
            <person name="Gargeya S."/>
            <person name="Fitzgerald M."/>
            <person name="Abouelleil A."/>
            <person name="Alvarado L."/>
            <person name="Chapman S.B."/>
            <person name="Gainer-Dewar J."/>
            <person name="Goldberg J."/>
            <person name="Griggs A."/>
            <person name="Gujja S."/>
            <person name="Hansen M."/>
            <person name="Howarth C."/>
            <person name="Imamovic A."/>
            <person name="Ireland A."/>
            <person name="Larimer J."/>
            <person name="McCowan C."/>
            <person name="Murphy C."/>
            <person name="Pearson M."/>
            <person name="Poon T.W."/>
            <person name="Priest M."/>
            <person name="Roberts A."/>
            <person name="Saif S."/>
            <person name="Shea T."/>
            <person name="Sykes S."/>
            <person name="Wortman J."/>
            <person name="Nusbaum C."/>
            <person name="Birren B."/>
        </authorList>
    </citation>
    <scope>NUCLEOTIDE SEQUENCE</scope>
    <source>
        <strain evidence="3">54008</strain>
    </source>
</reference>
<evidence type="ECO:0000313" key="3">
    <source>
        <dbReference type="EMBL" id="EXL88355.1"/>
    </source>
</evidence>
<dbReference type="Proteomes" id="UP000030676">
    <property type="component" value="Unassembled WGS sequence"/>
</dbReference>
<feature type="compositionally biased region" description="Low complexity" evidence="1">
    <location>
        <begin position="143"/>
        <end position="152"/>
    </location>
</feature>
<dbReference type="HOGENOM" id="CLU_912278_0_0_1"/>
<feature type="region of interest" description="Disordered" evidence="1">
    <location>
        <begin position="142"/>
        <end position="215"/>
    </location>
</feature>
<sequence length="317" mass="35450">MCFVFTDPDLMLVYKALTQFLDSIDEPELQSANLNMDKKGDTLSENEASLVLQRHEPRDFKDLTGHTFSTKPLDFKPVLTIPWTERPDQGVSNLAADLTIIEKFTTATQSEQPITTSIPRRLTPGTEIEIVTIIDGTKFIAPSSTSDATTTSQESEITSPKETTTDVPSLSTEKPLLTSSPNKSGEESSWTTSYTTSSSTELRPSSPANPSGAPIRSDTSAIVAGAVYGGLIITTLVLFLFYELWRRFETPKLRHEPRHGPHYEPRLQPHYEPQHQPHYELRHGPRYEPSTNITLSFPQNHVEVQPQQPVPDYGWKA</sequence>
<keyword evidence="2" id="KW-0472">Membrane</keyword>
<dbReference type="AlphaFoldDB" id="X0IWP1"/>
<reference evidence="3" key="1">
    <citation type="submission" date="2011-11" db="EMBL/GenBank/DDBJ databases">
        <title>The Genome Sequence of Fusarium oxysporum PHW808.</title>
        <authorList>
            <consortium name="The Broad Institute Genome Sequencing Platform"/>
            <person name="Ma L.-J."/>
            <person name="Gale L.R."/>
            <person name="Schwartz D.C."/>
            <person name="Zhou S."/>
            <person name="Corby-Kistler H."/>
            <person name="Young S.K."/>
            <person name="Zeng Q."/>
            <person name="Gargeya S."/>
            <person name="Fitzgerald M."/>
            <person name="Haas B."/>
            <person name="Abouelleil A."/>
            <person name="Alvarado L."/>
            <person name="Arachchi H.M."/>
            <person name="Berlin A."/>
            <person name="Brown A."/>
            <person name="Chapman S.B."/>
            <person name="Chen Z."/>
            <person name="Dunbar C."/>
            <person name="Freedman E."/>
            <person name="Gearin G."/>
            <person name="Goldberg J."/>
            <person name="Griggs A."/>
            <person name="Gujja S."/>
            <person name="Heiman D."/>
            <person name="Howarth C."/>
            <person name="Larson L."/>
            <person name="Lui A."/>
            <person name="MacDonald P.J.P."/>
            <person name="Montmayeur A."/>
            <person name="Murphy C."/>
            <person name="Neiman D."/>
            <person name="Pearson M."/>
            <person name="Priest M."/>
            <person name="Roberts A."/>
            <person name="Saif S."/>
            <person name="Shea T."/>
            <person name="Shenoy N."/>
            <person name="Sisk P."/>
            <person name="Stolte C."/>
            <person name="Sykes S."/>
            <person name="Wortman J."/>
            <person name="Nusbaum C."/>
            <person name="Birren B."/>
        </authorList>
    </citation>
    <scope>NUCLEOTIDE SEQUENCE [LARGE SCALE GENOMIC DNA]</scope>
    <source>
        <strain evidence="3">54008</strain>
    </source>
</reference>
<organism evidence="3">
    <name type="scientific">Fusarium oxysporum f. sp. conglutinans race 2 54008</name>
    <dbReference type="NCBI Taxonomy" id="1089457"/>
    <lineage>
        <taxon>Eukaryota</taxon>
        <taxon>Fungi</taxon>
        <taxon>Dikarya</taxon>
        <taxon>Ascomycota</taxon>
        <taxon>Pezizomycotina</taxon>
        <taxon>Sordariomycetes</taxon>
        <taxon>Hypocreomycetidae</taxon>
        <taxon>Hypocreales</taxon>
        <taxon>Nectriaceae</taxon>
        <taxon>Fusarium</taxon>
        <taxon>Fusarium oxysporum species complex</taxon>
    </lineage>
</organism>